<dbReference type="InterPro" id="IPR001478">
    <property type="entry name" value="PDZ"/>
</dbReference>
<dbReference type="Gene3D" id="3.90.226.10">
    <property type="entry name" value="2-enoyl-CoA Hydratase, Chain A, domain 1"/>
    <property type="match status" value="1"/>
</dbReference>
<comment type="caution">
    <text evidence="7">The sequence shown here is derived from an EMBL/GenBank/DDBJ whole genome shotgun (WGS) entry which is preliminary data.</text>
</comment>
<dbReference type="GO" id="GO:0007165">
    <property type="term" value="P:signal transduction"/>
    <property type="evidence" value="ECO:0007669"/>
    <property type="project" value="TreeGrafter"/>
</dbReference>
<dbReference type="SUPFAM" id="SSF50156">
    <property type="entry name" value="PDZ domain-like"/>
    <property type="match status" value="1"/>
</dbReference>
<comment type="similarity">
    <text evidence="1 5">Belongs to the peptidase S41A family.</text>
</comment>
<dbReference type="SMART" id="SM00228">
    <property type="entry name" value="PDZ"/>
    <property type="match status" value="1"/>
</dbReference>
<dbReference type="EMBL" id="SORO01000001">
    <property type="protein sequence ID" value="TDY71937.1"/>
    <property type="molecule type" value="Genomic_DNA"/>
</dbReference>
<evidence type="ECO:0000259" key="6">
    <source>
        <dbReference type="PROSITE" id="PS50106"/>
    </source>
</evidence>
<gene>
    <name evidence="7" type="ORF">CLV96_0916</name>
</gene>
<evidence type="ECO:0000256" key="4">
    <source>
        <dbReference type="ARBA" id="ARBA00022825"/>
    </source>
</evidence>
<dbReference type="FunFam" id="2.30.42.10:FF:000063">
    <property type="entry name" value="Peptidase, S41 family"/>
    <property type="match status" value="1"/>
</dbReference>
<dbReference type="InterPro" id="IPR041489">
    <property type="entry name" value="PDZ_6"/>
</dbReference>
<feature type="domain" description="PDZ" evidence="6">
    <location>
        <begin position="92"/>
        <end position="160"/>
    </location>
</feature>
<evidence type="ECO:0000256" key="1">
    <source>
        <dbReference type="ARBA" id="ARBA00009179"/>
    </source>
</evidence>
<reference evidence="7 8" key="1">
    <citation type="submission" date="2019-03" db="EMBL/GenBank/DDBJ databases">
        <title>Genomic Encyclopedia of Archaeal and Bacterial Type Strains, Phase II (KMG-II): from individual species to whole genera.</title>
        <authorList>
            <person name="Goeker M."/>
        </authorList>
    </citation>
    <scope>NUCLEOTIDE SEQUENCE [LARGE SCALE GENOMIC DNA]</scope>
    <source>
        <strain evidence="7 8">DSM 21537</strain>
    </source>
</reference>
<keyword evidence="8" id="KW-1185">Reference proteome</keyword>
<dbReference type="Pfam" id="PF22694">
    <property type="entry name" value="CtpB_N-like"/>
    <property type="match status" value="1"/>
</dbReference>
<dbReference type="PANTHER" id="PTHR32060">
    <property type="entry name" value="TAIL-SPECIFIC PROTEASE"/>
    <property type="match status" value="1"/>
</dbReference>
<dbReference type="InterPro" id="IPR029045">
    <property type="entry name" value="ClpP/crotonase-like_dom_sf"/>
</dbReference>
<dbReference type="OrthoDB" id="9812068at2"/>
<proteinExistence type="inferred from homology"/>
<keyword evidence="3 5" id="KW-0378">Hydrolase</keyword>
<dbReference type="GO" id="GO:0008236">
    <property type="term" value="F:serine-type peptidase activity"/>
    <property type="evidence" value="ECO:0007669"/>
    <property type="project" value="UniProtKB-KW"/>
</dbReference>
<dbReference type="GO" id="GO:0004175">
    <property type="term" value="F:endopeptidase activity"/>
    <property type="evidence" value="ECO:0007669"/>
    <property type="project" value="TreeGrafter"/>
</dbReference>
<dbReference type="InterPro" id="IPR036034">
    <property type="entry name" value="PDZ_sf"/>
</dbReference>
<dbReference type="GO" id="GO:0030288">
    <property type="term" value="C:outer membrane-bounded periplasmic space"/>
    <property type="evidence" value="ECO:0007669"/>
    <property type="project" value="TreeGrafter"/>
</dbReference>
<dbReference type="Gene3D" id="2.30.42.10">
    <property type="match status" value="1"/>
</dbReference>
<dbReference type="AlphaFoldDB" id="A0A4R8MVY7"/>
<sequence length="459" mass="50321">MEMNKIKVSERLIWGAVTFCLVAVVFLSSAEKAKAISTDGEKYLQILHEVVSYIENDYVDPQEEKKIYTGAILGALQSLGDPHTRFLDTDEFGELQNETKGSFGGIGVEISFQENAFIIVAPIEGTPAWKAGLQPQDKIIEINGKSTKSVSLSESIAMMRGEVGSSISMKIERKGIKDPFVVNLVRELIQIRYVRSHYLPETETGYIKLVQFMGKETTTKEFASAVTAMKEAGAKKLVIDLRMNPGGLLDLAIDLADLFLPPDADIVSVKGRGGVLVKSYKADKKEKKFLDIPIAILVNGGSASASEILAGALKDNKRAVVVGTQSFGKGSVQSIFPLSGGTAVAITIQKYYTPSGISIHGKGITPDYVVNPIAASEDEKYALEKLYKKNLIRPFLETHTEFNEATLNDFSEILKKENLNISDSVTRIFLFNEMRVGSSNTKPRLDLDTQLAEAIRILK</sequence>
<dbReference type="InterPro" id="IPR055210">
    <property type="entry name" value="CtpA/B_N"/>
</dbReference>
<dbReference type="SMART" id="SM00245">
    <property type="entry name" value="TSPc"/>
    <property type="match status" value="1"/>
</dbReference>
<accession>A0A4R8MVY7</accession>
<dbReference type="Gene3D" id="3.30.750.44">
    <property type="match status" value="1"/>
</dbReference>
<dbReference type="GO" id="GO:0006508">
    <property type="term" value="P:proteolysis"/>
    <property type="evidence" value="ECO:0007669"/>
    <property type="project" value="UniProtKB-KW"/>
</dbReference>
<dbReference type="InterPro" id="IPR005151">
    <property type="entry name" value="Tail-specific_protease"/>
</dbReference>
<evidence type="ECO:0000256" key="2">
    <source>
        <dbReference type="ARBA" id="ARBA00022670"/>
    </source>
</evidence>
<dbReference type="Pfam" id="PF17820">
    <property type="entry name" value="PDZ_6"/>
    <property type="match status" value="1"/>
</dbReference>
<organism evidence="7 8">
    <name type="scientific">Leptospira meyeri</name>
    <dbReference type="NCBI Taxonomy" id="29508"/>
    <lineage>
        <taxon>Bacteria</taxon>
        <taxon>Pseudomonadati</taxon>
        <taxon>Spirochaetota</taxon>
        <taxon>Spirochaetia</taxon>
        <taxon>Leptospirales</taxon>
        <taxon>Leptospiraceae</taxon>
        <taxon>Leptospira</taxon>
    </lineage>
</organism>
<evidence type="ECO:0000313" key="8">
    <source>
        <dbReference type="Proteomes" id="UP000294684"/>
    </source>
</evidence>
<evidence type="ECO:0000313" key="7">
    <source>
        <dbReference type="EMBL" id="TDY71937.1"/>
    </source>
</evidence>
<dbReference type="InterPro" id="IPR004447">
    <property type="entry name" value="Peptidase_S41A"/>
</dbReference>
<evidence type="ECO:0000256" key="3">
    <source>
        <dbReference type="ARBA" id="ARBA00022801"/>
    </source>
</evidence>
<dbReference type="NCBIfam" id="TIGR00225">
    <property type="entry name" value="prc"/>
    <property type="match status" value="1"/>
</dbReference>
<evidence type="ECO:0000256" key="5">
    <source>
        <dbReference type="RuleBase" id="RU004404"/>
    </source>
</evidence>
<keyword evidence="2 5" id="KW-0645">Protease</keyword>
<dbReference type="SUPFAM" id="SSF52096">
    <property type="entry name" value="ClpP/crotonase"/>
    <property type="match status" value="1"/>
</dbReference>
<keyword evidence="4 5" id="KW-0720">Serine protease</keyword>
<dbReference type="Pfam" id="PF03572">
    <property type="entry name" value="Peptidase_S41"/>
    <property type="match status" value="1"/>
</dbReference>
<name>A0A4R8MVY7_LEPME</name>
<dbReference type="CDD" id="cd06782">
    <property type="entry name" value="cpPDZ_CPP-like"/>
    <property type="match status" value="1"/>
</dbReference>
<protein>
    <submittedName>
        <fullName evidence="7">Carboxyl-terminal processing protease</fullName>
    </submittedName>
</protein>
<dbReference type="Proteomes" id="UP000294684">
    <property type="component" value="Unassembled WGS sequence"/>
</dbReference>
<dbReference type="PANTHER" id="PTHR32060:SF30">
    <property type="entry name" value="CARBOXY-TERMINAL PROCESSING PROTEASE CTPA"/>
    <property type="match status" value="1"/>
</dbReference>
<dbReference type="STRING" id="1193051.LEP1GSC017_3044"/>
<dbReference type="CDD" id="cd07560">
    <property type="entry name" value="Peptidase_S41_CPP"/>
    <property type="match status" value="1"/>
</dbReference>
<dbReference type="PROSITE" id="PS50106">
    <property type="entry name" value="PDZ"/>
    <property type="match status" value="1"/>
</dbReference>